<sequence length="575" mass="56832">MPLVGRAQNLTQTGFTGVLVPQYASSGTATRLPVMYRATVSGLTSNTLYRYYTQAAISADLGTAVTGAGNPLLITPGATPAATTYAYTSSASLSVAGGYATFTTNASGSYTGWFGYVNTGNTRFTAGNVLYMAIVLATDAAPATVEKRLALDQTLTVLALGTGTTANDATGLRGSSSATPKNLVAVYGSEAGTGRPLGLTVVEAIAPTGSALTGVPAYYTTNAGDWNTLIPNVLATGVRRIEQRSVVDGTVVGCATDADGVWPSGANTVNPTTGTAAVSLTATDAALSTCSTATATLTATPATLVAFTTTAGTPSAAQIITVGGSALTASAVVTAPAGYEVSLAPTSGFGVSAAVPQTGGTAAATPVYVRMTGTAAGVYTGNVAVTSTGAPTQNVAVSGTVTAVVVAAPTITSFTPTTGGPGTPVTITGTNLTGAMAVRIGTFNVPVFTVVNATTITLTVPSGTGSVNGLVSVTTPGGTAVSTATFNLVSATLAANALPGLTVYPNPATERLTVALPTSAPATVALRDLAGRLVLAPVTLGANQQLLLPASLARGLYLLEVQQGGVLAVRRIARN</sequence>
<dbReference type="EMBL" id="BAABDK010000029">
    <property type="protein sequence ID" value="GAA4046723.1"/>
    <property type="molecule type" value="Genomic_DNA"/>
</dbReference>
<dbReference type="Gene3D" id="2.60.40.10">
    <property type="entry name" value="Immunoglobulins"/>
    <property type="match status" value="1"/>
</dbReference>
<accession>A0ABP7ULK2</accession>
<evidence type="ECO:0000313" key="2">
    <source>
        <dbReference type="EMBL" id="GAA4046723.1"/>
    </source>
</evidence>
<dbReference type="NCBIfam" id="TIGR04183">
    <property type="entry name" value="Por_Secre_tail"/>
    <property type="match status" value="1"/>
</dbReference>
<proteinExistence type="predicted"/>
<feature type="domain" description="Secretion system C-terminal sorting" evidence="1">
    <location>
        <begin position="503"/>
        <end position="566"/>
    </location>
</feature>
<keyword evidence="3" id="KW-1185">Reference proteome</keyword>
<evidence type="ECO:0000259" key="1">
    <source>
        <dbReference type="Pfam" id="PF18962"/>
    </source>
</evidence>
<name>A0ABP7ULK2_9BACT</name>
<gene>
    <name evidence="2" type="ORF">GCM10022409_35980</name>
</gene>
<reference evidence="3" key="1">
    <citation type="journal article" date="2019" name="Int. J. Syst. Evol. Microbiol.">
        <title>The Global Catalogue of Microorganisms (GCM) 10K type strain sequencing project: providing services to taxonomists for standard genome sequencing and annotation.</title>
        <authorList>
            <consortium name="The Broad Institute Genomics Platform"/>
            <consortium name="The Broad Institute Genome Sequencing Center for Infectious Disease"/>
            <person name="Wu L."/>
            <person name="Ma J."/>
        </authorList>
    </citation>
    <scope>NUCLEOTIDE SEQUENCE [LARGE SCALE GENOMIC DNA]</scope>
    <source>
        <strain evidence="3">JCM 17225</strain>
    </source>
</reference>
<evidence type="ECO:0000313" key="3">
    <source>
        <dbReference type="Proteomes" id="UP001501469"/>
    </source>
</evidence>
<dbReference type="SUPFAM" id="SSF81296">
    <property type="entry name" value="E set domains"/>
    <property type="match status" value="1"/>
</dbReference>
<dbReference type="Pfam" id="PF18962">
    <property type="entry name" value="Por_Secre_tail"/>
    <property type="match status" value="1"/>
</dbReference>
<dbReference type="InterPro" id="IPR026444">
    <property type="entry name" value="Secre_tail"/>
</dbReference>
<protein>
    <recommendedName>
        <fullName evidence="1">Secretion system C-terminal sorting domain-containing protein</fullName>
    </recommendedName>
</protein>
<dbReference type="InterPro" id="IPR013783">
    <property type="entry name" value="Ig-like_fold"/>
</dbReference>
<dbReference type="Proteomes" id="UP001501469">
    <property type="component" value="Unassembled WGS sequence"/>
</dbReference>
<organism evidence="2 3">
    <name type="scientific">Hymenobacter glaciei</name>
    <dbReference type="NCBI Taxonomy" id="877209"/>
    <lineage>
        <taxon>Bacteria</taxon>
        <taxon>Pseudomonadati</taxon>
        <taxon>Bacteroidota</taxon>
        <taxon>Cytophagia</taxon>
        <taxon>Cytophagales</taxon>
        <taxon>Hymenobacteraceae</taxon>
        <taxon>Hymenobacter</taxon>
    </lineage>
</organism>
<dbReference type="InterPro" id="IPR014756">
    <property type="entry name" value="Ig_E-set"/>
</dbReference>
<comment type="caution">
    <text evidence="2">The sequence shown here is derived from an EMBL/GenBank/DDBJ whole genome shotgun (WGS) entry which is preliminary data.</text>
</comment>